<comment type="caution">
    <text evidence="4">The sequence shown here is derived from an EMBL/GenBank/DDBJ whole genome shotgun (WGS) entry which is preliminary data.</text>
</comment>
<dbReference type="GO" id="GO:0032259">
    <property type="term" value="P:methylation"/>
    <property type="evidence" value="ECO:0007669"/>
    <property type="project" value="UniProtKB-KW"/>
</dbReference>
<evidence type="ECO:0000256" key="2">
    <source>
        <dbReference type="ARBA" id="ARBA00022679"/>
    </source>
</evidence>
<dbReference type="Proteomes" id="UP000430692">
    <property type="component" value="Unassembled WGS sequence"/>
</dbReference>
<gene>
    <name evidence="4" type="ORF">GSM42_18620</name>
</gene>
<feature type="domain" description="Methyltransferase" evidence="3">
    <location>
        <begin position="45"/>
        <end position="138"/>
    </location>
</feature>
<dbReference type="CDD" id="cd02440">
    <property type="entry name" value="AdoMet_MTases"/>
    <property type="match status" value="1"/>
</dbReference>
<proteinExistence type="predicted"/>
<organism evidence="4 5">
    <name type="scientific">Shimazuella alba</name>
    <dbReference type="NCBI Taxonomy" id="2690964"/>
    <lineage>
        <taxon>Bacteria</taxon>
        <taxon>Bacillati</taxon>
        <taxon>Bacillota</taxon>
        <taxon>Bacilli</taxon>
        <taxon>Bacillales</taxon>
        <taxon>Thermoactinomycetaceae</taxon>
        <taxon>Shimazuella</taxon>
    </lineage>
</organism>
<dbReference type="SUPFAM" id="SSF53335">
    <property type="entry name" value="S-adenosyl-L-methionine-dependent methyltransferases"/>
    <property type="match status" value="1"/>
</dbReference>
<reference evidence="4 5" key="1">
    <citation type="submission" date="2019-12" db="EMBL/GenBank/DDBJ databases">
        <title>Whole-genome analyses of novel actinobacteria.</title>
        <authorList>
            <person name="Sahin N."/>
            <person name="Saygin H."/>
        </authorList>
    </citation>
    <scope>NUCLEOTIDE SEQUENCE [LARGE SCALE GENOMIC DNA]</scope>
    <source>
        <strain evidence="4 5">KC615</strain>
    </source>
</reference>
<dbReference type="InterPro" id="IPR041698">
    <property type="entry name" value="Methyltransf_25"/>
</dbReference>
<evidence type="ECO:0000313" key="5">
    <source>
        <dbReference type="Proteomes" id="UP000430692"/>
    </source>
</evidence>
<dbReference type="InterPro" id="IPR029063">
    <property type="entry name" value="SAM-dependent_MTases_sf"/>
</dbReference>
<dbReference type="Gene3D" id="3.40.50.150">
    <property type="entry name" value="Vaccinia Virus protein VP39"/>
    <property type="match status" value="1"/>
</dbReference>
<dbReference type="Pfam" id="PF13649">
    <property type="entry name" value="Methyltransf_25"/>
    <property type="match status" value="1"/>
</dbReference>
<evidence type="ECO:0000259" key="3">
    <source>
        <dbReference type="Pfam" id="PF13649"/>
    </source>
</evidence>
<keyword evidence="1 4" id="KW-0489">Methyltransferase</keyword>
<sequence length="197" mass="21972">MPIFSQWDEAYRTREYEKLWGIPYPSQELVGFAAILPSPNGKVAIDVGCGAGTEAIFLAQCGFTTYGFDQSIEALKIAAQRVKNSGLPITFEKANILDIPLNDQSVDLINDRGCFHVIPNDLRPNYAKEMTRLLKPGGKIFMRGCRDEENERFQAITRAAIDTYFGNAFDTTPVYPLEMNDGTPSLLRGSLVILTKR</sequence>
<dbReference type="GO" id="GO:0008168">
    <property type="term" value="F:methyltransferase activity"/>
    <property type="evidence" value="ECO:0007669"/>
    <property type="project" value="UniProtKB-KW"/>
</dbReference>
<dbReference type="PANTHER" id="PTHR44942:SF4">
    <property type="entry name" value="METHYLTRANSFERASE TYPE 11 DOMAIN-CONTAINING PROTEIN"/>
    <property type="match status" value="1"/>
</dbReference>
<keyword evidence="5" id="KW-1185">Reference proteome</keyword>
<dbReference type="AlphaFoldDB" id="A0A6I4VV16"/>
<evidence type="ECO:0000313" key="4">
    <source>
        <dbReference type="EMBL" id="MXQ55699.1"/>
    </source>
</evidence>
<name>A0A6I4VV16_9BACL</name>
<dbReference type="EMBL" id="WUUL01000017">
    <property type="protein sequence ID" value="MXQ55699.1"/>
    <property type="molecule type" value="Genomic_DNA"/>
</dbReference>
<dbReference type="InterPro" id="IPR051052">
    <property type="entry name" value="Diverse_substrate_MTase"/>
</dbReference>
<evidence type="ECO:0000256" key="1">
    <source>
        <dbReference type="ARBA" id="ARBA00022603"/>
    </source>
</evidence>
<accession>A0A6I4VV16</accession>
<dbReference type="RefSeq" id="WP_160803048.1">
    <property type="nucleotide sequence ID" value="NZ_WUUL01000017.1"/>
</dbReference>
<protein>
    <submittedName>
        <fullName evidence="4">Methyltransferase domain-containing protein</fullName>
    </submittedName>
</protein>
<dbReference type="PANTHER" id="PTHR44942">
    <property type="entry name" value="METHYLTRANSF_11 DOMAIN-CONTAINING PROTEIN"/>
    <property type="match status" value="1"/>
</dbReference>
<keyword evidence="2 4" id="KW-0808">Transferase</keyword>